<sequence>MNSLLLLLEVWDGKTVKLSFKRNFSPHLMQQWYELEQICLNISFLDNCDSLIWEHTTNEVYSASSLYNIISFRGVVPIFIPSVWELVIPTRGHIFLWLFAHNKLMTRYNL</sequence>
<keyword evidence="2" id="KW-1185">Reference proteome</keyword>
<evidence type="ECO:0000313" key="1">
    <source>
        <dbReference type="EnsemblPlants" id="AVESA.00010b.r2.6CG1122600.1.CDS.1"/>
    </source>
</evidence>
<dbReference type="EnsemblPlants" id="AVESA.00010b.r2.6CG1122600.1">
    <property type="protein sequence ID" value="AVESA.00010b.r2.6CG1122600.1.CDS.1"/>
    <property type="gene ID" value="AVESA.00010b.r2.6CG1122600"/>
</dbReference>
<proteinExistence type="predicted"/>
<reference evidence="1" key="1">
    <citation type="submission" date="2021-05" db="EMBL/GenBank/DDBJ databases">
        <authorList>
            <person name="Scholz U."/>
            <person name="Mascher M."/>
            <person name="Fiebig A."/>
        </authorList>
    </citation>
    <scope>NUCLEOTIDE SEQUENCE [LARGE SCALE GENOMIC DNA]</scope>
</reference>
<name>A0ACD5ZAC0_AVESA</name>
<accession>A0ACD5ZAC0</accession>
<dbReference type="Proteomes" id="UP001732700">
    <property type="component" value="Chromosome 6C"/>
</dbReference>
<evidence type="ECO:0000313" key="2">
    <source>
        <dbReference type="Proteomes" id="UP001732700"/>
    </source>
</evidence>
<protein>
    <submittedName>
        <fullName evidence="1">Uncharacterized protein</fullName>
    </submittedName>
</protein>
<reference evidence="1" key="2">
    <citation type="submission" date="2025-09" db="UniProtKB">
        <authorList>
            <consortium name="EnsemblPlants"/>
        </authorList>
    </citation>
    <scope>IDENTIFICATION</scope>
</reference>
<organism evidence="1 2">
    <name type="scientific">Avena sativa</name>
    <name type="common">Oat</name>
    <dbReference type="NCBI Taxonomy" id="4498"/>
    <lineage>
        <taxon>Eukaryota</taxon>
        <taxon>Viridiplantae</taxon>
        <taxon>Streptophyta</taxon>
        <taxon>Embryophyta</taxon>
        <taxon>Tracheophyta</taxon>
        <taxon>Spermatophyta</taxon>
        <taxon>Magnoliopsida</taxon>
        <taxon>Liliopsida</taxon>
        <taxon>Poales</taxon>
        <taxon>Poaceae</taxon>
        <taxon>BOP clade</taxon>
        <taxon>Pooideae</taxon>
        <taxon>Poodae</taxon>
        <taxon>Poeae</taxon>
        <taxon>Poeae Chloroplast Group 1 (Aveneae type)</taxon>
        <taxon>Aveninae</taxon>
        <taxon>Avena</taxon>
    </lineage>
</organism>